<evidence type="ECO:0000313" key="1">
    <source>
        <dbReference type="EMBL" id="SMB96720.1"/>
    </source>
</evidence>
<dbReference type="EMBL" id="LT838272">
    <property type="protein sequence ID" value="SMB96720.1"/>
    <property type="molecule type" value="Genomic_DNA"/>
</dbReference>
<evidence type="ECO:0000313" key="2">
    <source>
        <dbReference type="Proteomes" id="UP000192569"/>
    </source>
</evidence>
<name>A0A1W1VU05_9FIRM</name>
<accession>A0A1W1VU05</accession>
<gene>
    <name evidence="1" type="ORF">SAMN00808754_1613</name>
</gene>
<dbReference type="Proteomes" id="UP000192569">
    <property type="component" value="Chromosome I"/>
</dbReference>
<keyword evidence="2" id="KW-1185">Reference proteome</keyword>
<proteinExistence type="predicted"/>
<organism evidence="1 2">
    <name type="scientific">Thermanaeromonas toyohensis ToBE</name>
    <dbReference type="NCBI Taxonomy" id="698762"/>
    <lineage>
        <taxon>Bacteria</taxon>
        <taxon>Bacillati</taxon>
        <taxon>Bacillota</taxon>
        <taxon>Clostridia</taxon>
        <taxon>Neomoorellales</taxon>
        <taxon>Neomoorellaceae</taxon>
        <taxon>Thermanaeromonas</taxon>
    </lineage>
</organism>
<dbReference type="AlphaFoldDB" id="A0A1W1VU05"/>
<reference evidence="1 2" key="1">
    <citation type="submission" date="2017-04" db="EMBL/GenBank/DDBJ databases">
        <authorList>
            <person name="Afonso C.L."/>
            <person name="Miller P.J."/>
            <person name="Scott M.A."/>
            <person name="Spackman E."/>
            <person name="Goraichik I."/>
            <person name="Dimitrov K.M."/>
            <person name="Suarez D.L."/>
            <person name="Swayne D.E."/>
        </authorList>
    </citation>
    <scope>NUCLEOTIDE SEQUENCE [LARGE SCALE GENOMIC DNA]</scope>
    <source>
        <strain evidence="1 2">ToBE</strain>
    </source>
</reference>
<protein>
    <submittedName>
        <fullName evidence="1">Uncharacterized protein</fullName>
    </submittedName>
</protein>
<sequence length="164" mass="19139">MPRSNFLPGVPIIGRLILSANTFSRLKYYSSNTFCYSSNTLAPEVEKYCYFINFDNLAEFDKHLLPVLEVPYRKFRQNYRFLRVIFGSKLFMHSGKIADFHRQFQTAALALPVRARPAKVSRARYFPLRLPLSTAWARSASEDIHRCIKWVIKRRSCSVKVPEV</sequence>